<dbReference type="InterPro" id="IPR023885">
    <property type="entry name" value="4Fe4S-binding_SPASM_dom"/>
</dbReference>
<name>A0AA88ZSE5_CLONO</name>
<comment type="cofactor">
    <cofactor evidence="1">
        <name>[4Fe-4S] cluster</name>
        <dbReference type="ChEBI" id="CHEBI:49883"/>
    </cofactor>
</comment>
<gene>
    <name evidence="9" type="ORF">Z969_00395</name>
</gene>
<dbReference type="SFLD" id="SFLDG01384">
    <property type="entry name" value="thioether_bond_formation_requi"/>
    <property type="match status" value="1"/>
</dbReference>
<dbReference type="GO" id="GO:0046872">
    <property type="term" value="F:metal ion binding"/>
    <property type="evidence" value="ECO:0007669"/>
    <property type="project" value="UniProtKB-KW"/>
</dbReference>
<dbReference type="NCBIfam" id="TIGR03974">
    <property type="entry name" value="rSAM_six_Cys"/>
    <property type="match status" value="1"/>
</dbReference>
<evidence type="ECO:0000256" key="4">
    <source>
        <dbReference type="ARBA" id="ARBA00022723"/>
    </source>
</evidence>
<dbReference type="PANTHER" id="PTHR43273:SF8">
    <property type="entry name" value="RADICAL SAM DOMAIN PROTEIN"/>
    <property type="match status" value="1"/>
</dbReference>
<evidence type="ECO:0000259" key="8">
    <source>
        <dbReference type="PROSITE" id="PS51918"/>
    </source>
</evidence>
<dbReference type="CDD" id="cd21124">
    <property type="entry name" value="SPASM_CteB-like"/>
    <property type="match status" value="1"/>
</dbReference>
<evidence type="ECO:0000313" key="9">
    <source>
        <dbReference type="EMBL" id="KGN03465.1"/>
    </source>
</evidence>
<keyword evidence="5" id="KW-0408">Iron</keyword>
<keyword evidence="6" id="KW-0411">Iron-sulfur</keyword>
<reference evidence="9 10" key="1">
    <citation type="submission" date="2014-01" db="EMBL/GenBank/DDBJ databases">
        <title>Plasmidome dynamics in the species complex Clostridium novyi sensu lato converts strains of independent lineages into distinctly different pathogens.</title>
        <authorList>
            <person name="Skarin H."/>
            <person name="Segerman B."/>
        </authorList>
    </citation>
    <scope>NUCLEOTIDE SEQUENCE [LARGE SCALE GENOMIC DNA]</scope>
    <source>
        <strain evidence="9 10">4570</strain>
    </source>
</reference>
<keyword evidence="7" id="KW-0175">Coiled coil</keyword>
<sequence length="456" mass="52974">MALIHKFIQDGQYFVLDVNTGAVHIVDELVYDLLDDEALKSQEELIKEFKNKYSEEEIKEVYAEIVELKKEGYLYSEDTYEEIARNSMNSKDFIKALCLNVTHDCNLRCKYCFADEGKYHGARKVMSPEVGKKAIDFVIAHSGPRKNIEVDLFGGEPLIAIKEIKEIIAYAREQEKIHNKVIRFTMTTNALLLNDEIMEYMDKEMGNIVLSIDGRKEVNDNTRIRVNGSGTYDAILPKIKEMVDKRDKSKQYYVRGTFTRDNTDFYYDVKHLADLGFEEVSVEPVVLPDEHELSLREEDLPTIFENYDLLYKDMLKRYEENREFKFYHFNIDLQGGPCVYKRISGCGAGHEYIAVTPDGEIYPCHQFVGNEDFKIGTIYDEDEKLNFDIAKQFKEAHIYNKPQCRDCWAKFYCSGGCQANNYNFNGDIHKPYEIGCKMQKKRIECAIALKATKMDK</sequence>
<feature type="coiled-coil region" evidence="7">
    <location>
        <begin position="39"/>
        <end position="71"/>
    </location>
</feature>
<dbReference type="Pfam" id="PF04055">
    <property type="entry name" value="Radical_SAM"/>
    <property type="match status" value="1"/>
</dbReference>
<dbReference type="RefSeq" id="WP_039247871.1">
    <property type="nucleotide sequence ID" value="NZ_JDRX01000001.1"/>
</dbReference>
<dbReference type="GO" id="GO:0051539">
    <property type="term" value="F:4 iron, 4 sulfur cluster binding"/>
    <property type="evidence" value="ECO:0007669"/>
    <property type="project" value="UniProtKB-KW"/>
</dbReference>
<dbReference type="NCBIfam" id="TIGR04085">
    <property type="entry name" value="rSAM_more_4Fe4S"/>
    <property type="match status" value="1"/>
</dbReference>
<evidence type="ECO:0000256" key="1">
    <source>
        <dbReference type="ARBA" id="ARBA00001966"/>
    </source>
</evidence>
<evidence type="ECO:0000256" key="6">
    <source>
        <dbReference type="ARBA" id="ARBA00023014"/>
    </source>
</evidence>
<dbReference type="SFLD" id="SFLDG01386">
    <property type="entry name" value="main_SPASM_domain-containing"/>
    <property type="match status" value="1"/>
</dbReference>
<comment type="caution">
    <text evidence="9">The sequence shown here is derived from an EMBL/GenBank/DDBJ whole genome shotgun (WGS) entry which is preliminary data.</text>
</comment>
<dbReference type="SFLD" id="SFLDS00029">
    <property type="entry name" value="Radical_SAM"/>
    <property type="match status" value="1"/>
</dbReference>
<dbReference type="InterPro" id="IPR058240">
    <property type="entry name" value="rSAM_sf"/>
</dbReference>
<evidence type="ECO:0000256" key="3">
    <source>
        <dbReference type="ARBA" id="ARBA00022691"/>
    </source>
</evidence>
<proteinExistence type="predicted"/>
<accession>A0AA88ZSE5</accession>
<dbReference type="SFLD" id="SFLDG01067">
    <property type="entry name" value="SPASM/twitch_domain_containing"/>
    <property type="match status" value="1"/>
</dbReference>
<evidence type="ECO:0000256" key="2">
    <source>
        <dbReference type="ARBA" id="ARBA00022485"/>
    </source>
</evidence>
<keyword evidence="4" id="KW-0479">Metal-binding</keyword>
<dbReference type="InterPro" id="IPR047602">
    <property type="entry name" value="SPASM_CteB-like"/>
</dbReference>
<dbReference type="Proteomes" id="UP000030016">
    <property type="component" value="Unassembled WGS sequence"/>
</dbReference>
<dbReference type="Pfam" id="PF13186">
    <property type="entry name" value="SPASM"/>
    <property type="match status" value="1"/>
</dbReference>
<dbReference type="InterPro" id="IPR000385">
    <property type="entry name" value="MoaA_NifB_PqqE_Fe-S-bd_CS"/>
</dbReference>
<feature type="domain" description="Radical SAM core" evidence="8">
    <location>
        <begin position="91"/>
        <end position="317"/>
    </location>
</feature>
<protein>
    <submittedName>
        <fullName evidence="9">Radical SAM protein</fullName>
    </submittedName>
</protein>
<dbReference type="PROSITE" id="PS01305">
    <property type="entry name" value="MOAA_NIFB_PQQE"/>
    <property type="match status" value="1"/>
</dbReference>
<dbReference type="InterPro" id="IPR024025">
    <property type="entry name" value="SCIFF_rSAM_maturase"/>
</dbReference>
<dbReference type="PANTHER" id="PTHR43273">
    <property type="entry name" value="ANAEROBIC SULFATASE-MATURATING ENZYME HOMOLOG ASLB-RELATED"/>
    <property type="match status" value="1"/>
</dbReference>
<dbReference type="AlphaFoldDB" id="A0AA88ZSE5"/>
<dbReference type="InterPro" id="IPR007197">
    <property type="entry name" value="rSAM"/>
</dbReference>
<keyword evidence="2" id="KW-0004">4Fe-4S</keyword>
<dbReference type="EMBL" id="JDRX01000001">
    <property type="protein sequence ID" value="KGN03465.1"/>
    <property type="molecule type" value="Genomic_DNA"/>
</dbReference>
<evidence type="ECO:0000256" key="7">
    <source>
        <dbReference type="SAM" id="Coils"/>
    </source>
</evidence>
<dbReference type="CDD" id="cd01335">
    <property type="entry name" value="Radical_SAM"/>
    <property type="match status" value="1"/>
</dbReference>
<dbReference type="Gene3D" id="3.20.20.70">
    <property type="entry name" value="Aldolase class I"/>
    <property type="match status" value="1"/>
</dbReference>
<dbReference type="PROSITE" id="PS51918">
    <property type="entry name" value="RADICAL_SAM"/>
    <property type="match status" value="1"/>
</dbReference>
<evidence type="ECO:0000313" key="10">
    <source>
        <dbReference type="Proteomes" id="UP000030016"/>
    </source>
</evidence>
<dbReference type="InterPro" id="IPR013785">
    <property type="entry name" value="Aldolase_TIM"/>
</dbReference>
<organism evidence="9 10">
    <name type="scientific">Clostridium novyi A str. 4570</name>
    <dbReference type="NCBI Taxonomy" id="1444290"/>
    <lineage>
        <taxon>Bacteria</taxon>
        <taxon>Bacillati</taxon>
        <taxon>Bacillota</taxon>
        <taxon>Clostridia</taxon>
        <taxon>Eubacteriales</taxon>
        <taxon>Clostridiaceae</taxon>
        <taxon>Clostridium</taxon>
    </lineage>
</organism>
<dbReference type="InterPro" id="IPR023867">
    <property type="entry name" value="Sulphatase_maturase_rSAM"/>
</dbReference>
<dbReference type="SUPFAM" id="SSF102114">
    <property type="entry name" value="Radical SAM enzymes"/>
    <property type="match status" value="1"/>
</dbReference>
<evidence type="ECO:0000256" key="5">
    <source>
        <dbReference type="ARBA" id="ARBA00023004"/>
    </source>
</evidence>
<keyword evidence="3" id="KW-0949">S-adenosyl-L-methionine</keyword>
<dbReference type="GO" id="GO:0016491">
    <property type="term" value="F:oxidoreductase activity"/>
    <property type="evidence" value="ECO:0007669"/>
    <property type="project" value="InterPro"/>
</dbReference>